<comment type="caution">
    <text evidence="1">The sequence shown here is derived from an EMBL/GenBank/DDBJ whole genome shotgun (WGS) entry which is preliminary data.</text>
</comment>
<name>A0A5M6I2G0_9HYPH</name>
<sequence length="49" mass="5700">MPAKRYVPVELNRIESRDLFVATREITIGHGSETYRLRLTAQNKLILTK</sequence>
<dbReference type="Gene3D" id="2.10.70.10">
    <property type="entry name" value="Complement Module, domain 1"/>
    <property type="match status" value="1"/>
</dbReference>
<dbReference type="OrthoDB" id="7870498at2"/>
<dbReference type="InterPro" id="IPR019600">
    <property type="entry name" value="Hemin_uptake_protein_HemP"/>
</dbReference>
<protein>
    <submittedName>
        <fullName evidence="1">Hemin uptake protein HemP</fullName>
    </submittedName>
</protein>
<reference evidence="1 2" key="1">
    <citation type="submission" date="2019-09" db="EMBL/GenBank/DDBJ databases">
        <title>Draft Whole-Genome sequence of Blastochloris sulfoviridis DSM 729.</title>
        <authorList>
            <person name="Meyer T.E."/>
            <person name="Kyndt J.A."/>
        </authorList>
    </citation>
    <scope>NUCLEOTIDE SEQUENCE [LARGE SCALE GENOMIC DNA]</scope>
    <source>
        <strain evidence="1 2">DSM 729</strain>
    </source>
</reference>
<keyword evidence="2" id="KW-1185">Reference proteome</keyword>
<gene>
    <name evidence="1" type="ORF">F1193_07430</name>
</gene>
<dbReference type="EMBL" id="VWPL01000010">
    <property type="protein sequence ID" value="KAA5602059.1"/>
    <property type="molecule type" value="Genomic_DNA"/>
</dbReference>
<dbReference type="AlphaFoldDB" id="A0A5M6I2G0"/>
<evidence type="ECO:0000313" key="2">
    <source>
        <dbReference type="Proteomes" id="UP000323886"/>
    </source>
</evidence>
<accession>A0A5M6I2G0</accession>
<dbReference type="Proteomes" id="UP000323886">
    <property type="component" value="Unassembled WGS sequence"/>
</dbReference>
<evidence type="ECO:0000313" key="1">
    <source>
        <dbReference type="EMBL" id="KAA5602059.1"/>
    </source>
</evidence>
<organism evidence="1 2">
    <name type="scientific">Blastochloris sulfoviridis</name>
    <dbReference type="NCBI Taxonomy" id="50712"/>
    <lineage>
        <taxon>Bacteria</taxon>
        <taxon>Pseudomonadati</taxon>
        <taxon>Pseudomonadota</taxon>
        <taxon>Alphaproteobacteria</taxon>
        <taxon>Hyphomicrobiales</taxon>
        <taxon>Blastochloridaceae</taxon>
        <taxon>Blastochloris</taxon>
    </lineage>
</organism>
<proteinExistence type="predicted"/>
<dbReference type="Pfam" id="PF10636">
    <property type="entry name" value="hemP"/>
    <property type="match status" value="1"/>
</dbReference>